<feature type="signal peptide" evidence="1">
    <location>
        <begin position="1"/>
        <end position="29"/>
    </location>
</feature>
<protein>
    <recommendedName>
        <fullName evidence="4">Lipoprotein</fullName>
    </recommendedName>
</protein>
<evidence type="ECO:0008006" key="4">
    <source>
        <dbReference type="Google" id="ProtNLM"/>
    </source>
</evidence>
<proteinExistence type="predicted"/>
<evidence type="ECO:0000256" key="1">
    <source>
        <dbReference type="SAM" id="SignalP"/>
    </source>
</evidence>
<keyword evidence="1" id="KW-0732">Signal</keyword>
<sequence length="267" mass="29476">MPSVMKFRRPSRLFLLGGLLAVCAPVAYAADSVTNACRQNPANCALLNGQEAGAAPTVRSGAEIASIAATLRFLSPELKLRIERILHECAAWADAEVNRQRLGGNAPSRQQCQEVLPKLDPCGQTVTRAMQWGSEKHALATQCVQEQLDPLIPGRFSLEPRYRYDRPTGQLQWLSPAEVRALLRQDCGKELKGTLVPDVVIHSGNPLQAVSIYDFKFPCPPHNETPWRMYDHGPFEGSSQGKVYVEALKTEAALVTPRRGIEQRIQP</sequence>
<dbReference type="Proteomes" id="UP000217257">
    <property type="component" value="Chromosome"/>
</dbReference>
<evidence type="ECO:0000313" key="2">
    <source>
        <dbReference type="EMBL" id="ATB35100.1"/>
    </source>
</evidence>
<gene>
    <name evidence="2" type="ORF">CYFUS_000512</name>
</gene>
<name>A0A250IV35_9BACT</name>
<evidence type="ECO:0000313" key="3">
    <source>
        <dbReference type="Proteomes" id="UP000217257"/>
    </source>
</evidence>
<accession>A0A250IV35</accession>
<dbReference type="KEGG" id="cfus:CYFUS_000512"/>
<organism evidence="2 3">
    <name type="scientific">Cystobacter fuscus</name>
    <dbReference type="NCBI Taxonomy" id="43"/>
    <lineage>
        <taxon>Bacteria</taxon>
        <taxon>Pseudomonadati</taxon>
        <taxon>Myxococcota</taxon>
        <taxon>Myxococcia</taxon>
        <taxon>Myxococcales</taxon>
        <taxon>Cystobacterineae</taxon>
        <taxon>Archangiaceae</taxon>
        <taxon>Cystobacter</taxon>
    </lineage>
</organism>
<reference evidence="2 3" key="1">
    <citation type="submission" date="2017-06" db="EMBL/GenBank/DDBJ databases">
        <title>Sequencing and comparative analysis of myxobacterial genomes.</title>
        <authorList>
            <person name="Rupp O."/>
            <person name="Goesmann A."/>
            <person name="Sogaard-Andersen L."/>
        </authorList>
    </citation>
    <scope>NUCLEOTIDE SEQUENCE [LARGE SCALE GENOMIC DNA]</scope>
    <source>
        <strain evidence="2 3">DSM 52655</strain>
    </source>
</reference>
<dbReference type="EMBL" id="CP022098">
    <property type="protein sequence ID" value="ATB35100.1"/>
    <property type="molecule type" value="Genomic_DNA"/>
</dbReference>
<feature type="chain" id="PRO_5013055304" description="Lipoprotein" evidence="1">
    <location>
        <begin position="30"/>
        <end position="267"/>
    </location>
</feature>
<dbReference type="AlphaFoldDB" id="A0A250IV35"/>